<keyword evidence="1" id="KW-0472">Membrane</keyword>
<proteinExistence type="predicted"/>
<protein>
    <submittedName>
        <fullName evidence="2">Uncharacterized protein</fullName>
    </submittedName>
</protein>
<reference evidence="2" key="1">
    <citation type="submission" date="2014-11" db="EMBL/GenBank/DDBJ databases">
        <authorList>
            <person name="Amaro Gonzalez C."/>
        </authorList>
    </citation>
    <scope>NUCLEOTIDE SEQUENCE</scope>
</reference>
<evidence type="ECO:0000256" key="1">
    <source>
        <dbReference type="SAM" id="Phobius"/>
    </source>
</evidence>
<name>A0A0E9TCU1_ANGAN</name>
<accession>A0A0E9TCU1</accession>
<organism evidence="2">
    <name type="scientific">Anguilla anguilla</name>
    <name type="common">European freshwater eel</name>
    <name type="synonym">Muraena anguilla</name>
    <dbReference type="NCBI Taxonomy" id="7936"/>
    <lineage>
        <taxon>Eukaryota</taxon>
        <taxon>Metazoa</taxon>
        <taxon>Chordata</taxon>
        <taxon>Craniata</taxon>
        <taxon>Vertebrata</taxon>
        <taxon>Euteleostomi</taxon>
        <taxon>Actinopterygii</taxon>
        <taxon>Neopterygii</taxon>
        <taxon>Teleostei</taxon>
        <taxon>Anguilliformes</taxon>
        <taxon>Anguillidae</taxon>
        <taxon>Anguilla</taxon>
    </lineage>
</organism>
<reference evidence="2" key="2">
    <citation type="journal article" date="2015" name="Fish Shellfish Immunol.">
        <title>Early steps in the European eel (Anguilla anguilla)-Vibrio vulnificus interaction in the gills: Role of the RtxA13 toxin.</title>
        <authorList>
            <person name="Callol A."/>
            <person name="Pajuelo D."/>
            <person name="Ebbesson L."/>
            <person name="Teles M."/>
            <person name="MacKenzie S."/>
            <person name="Amaro C."/>
        </authorList>
    </citation>
    <scope>NUCLEOTIDE SEQUENCE</scope>
</reference>
<keyword evidence="1" id="KW-1133">Transmembrane helix</keyword>
<evidence type="ECO:0000313" key="2">
    <source>
        <dbReference type="EMBL" id="JAH51411.1"/>
    </source>
</evidence>
<feature type="transmembrane region" description="Helical" evidence="1">
    <location>
        <begin position="7"/>
        <end position="24"/>
    </location>
</feature>
<keyword evidence="1" id="KW-0812">Transmembrane</keyword>
<dbReference type="EMBL" id="GBXM01057166">
    <property type="protein sequence ID" value="JAH51411.1"/>
    <property type="molecule type" value="Transcribed_RNA"/>
</dbReference>
<sequence length="43" mass="4849">MLITEKLGFQVVVFSAICIVYSFFPLPLQALGNFPSHLNRSHI</sequence>
<dbReference type="AlphaFoldDB" id="A0A0E9TCU1"/>